<evidence type="ECO:0000256" key="2">
    <source>
        <dbReference type="ARBA" id="ARBA00006275"/>
    </source>
</evidence>
<evidence type="ECO:0000256" key="4">
    <source>
        <dbReference type="ARBA" id="ARBA00023136"/>
    </source>
</evidence>
<name>A0ABS7Z637_9SPHI</name>
<evidence type="ECO:0000256" key="1">
    <source>
        <dbReference type="ARBA" id="ARBA00004442"/>
    </source>
</evidence>
<evidence type="ECO:0000259" key="8">
    <source>
        <dbReference type="Pfam" id="PF14322"/>
    </source>
</evidence>
<evidence type="ECO:0000313" key="9">
    <source>
        <dbReference type="EMBL" id="MCA5005655.1"/>
    </source>
</evidence>
<keyword evidence="3" id="KW-0732">Signal</keyword>
<evidence type="ECO:0000256" key="3">
    <source>
        <dbReference type="ARBA" id="ARBA00022729"/>
    </source>
</evidence>
<accession>A0ABS7Z637</accession>
<dbReference type="Pfam" id="PF14322">
    <property type="entry name" value="SusD-like_3"/>
    <property type="match status" value="1"/>
</dbReference>
<dbReference type="InterPro" id="IPR012944">
    <property type="entry name" value="SusD_RagB_dom"/>
</dbReference>
<keyword evidence="4" id="KW-0472">Membrane</keyword>
<evidence type="ECO:0000256" key="6">
    <source>
        <dbReference type="PROSITE-ProRule" id="PRU00339"/>
    </source>
</evidence>
<organism evidence="9 10">
    <name type="scientific">Sphingobacterium bovistauri</name>
    <dbReference type="NCBI Taxonomy" id="2781959"/>
    <lineage>
        <taxon>Bacteria</taxon>
        <taxon>Pseudomonadati</taxon>
        <taxon>Bacteroidota</taxon>
        <taxon>Sphingobacteriia</taxon>
        <taxon>Sphingobacteriales</taxon>
        <taxon>Sphingobacteriaceae</taxon>
        <taxon>Sphingobacterium</taxon>
    </lineage>
</organism>
<evidence type="ECO:0000256" key="5">
    <source>
        <dbReference type="ARBA" id="ARBA00023237"/>
    </source>
</evidence>
<comment type="similarity">
    <text evidence="2">Belongs to the SusD family.</text>
</comment>
<dbReference type="Pfam" id="PF07980">
    <property type="entry name" value="SusD_RagB"/>
    <property type="match status" value="1"/>
</dbReference>
<dbReference type="PROSITE" id="PS50005">
    <property type="entry name" value="TPR"/>
    <property type="match status" value="1"/>
</dbReference>
<dbReference type="Gene3D" id="1.25.40.390">
    <property type="match status" value="2"/>
</dbReference>
<gene>
    <name evidence="9" type="ORF">IPZ78_10870</name>
</gene>
<evidence type="ECO:0000259" key="7">
    <source>
        <dbReference type="Pfam" id="PF07980"/>
    </source>
</evidence>
<dbReference type="SUPFAM" id="SSF48452">
    <property type="entry name" value="TPR-like"/>
    <property type="match status" value="1"/>
</dbReference>
<dbReference type="EMBL" id="JADEYP010000019">
    <property type="protein sequence ID" value="MCA5005655.1"/>
    <property type="molecule type" value="Genomic_DNA"/>
</dbReference>
<feature type="domain" description="RagB/SusD" evidence="7">
    <location>
        <begin position="339"/>
        <end position="417"/>
    </location>
</feature>
<dbReference type="InterPro" id="IPR019734">
    <property type="entry name" value="TPR_rpt"/>
</dbReference>
<keyword evidence="10" id="KW-1185">Reference proteome</keyword>
<dbReference type="InterPro" id="IPR011990">
    <property type="entry name" value="TPR-like_helical_dom_sf"/>
</dbReference>
<reference evidence="9" key="1">
    <citation type="submission" date="2020-10" db="EMBL/GenBank/DDBJ databases">
        <authorList>
            <person name="Lu T."/>
            <person name="Wang Q."/>
            <person name="Han X."/>
        </authorList>
    </citation>
    <scope>NUCLEOTIDE SEQUENCE</scope>
    <source>
        <strain evidence="9">WQ 366</strain>
    </source>
</reference>
<dbReference type="InterPro" id="IPR033985">
    <property type="entry name" value="SusD-like_N"/>
</dbReference>
<keyword evidence="5" id="KW-0998">Cell outer membrane</keyword>
<comment type="caution">
    <text evidence="9">The sequence shown here is derived from an EMBL/GenBank/DDBJ whole genome shotgun (WGS) entry which is preliminary data.</text>
</comment>
<comment type="subcellular location">
    <subcellularLocation>
        <location evidence="1">Cell outer membrane</location>
    </subcellularLocation>
</comment>
<feature type="repeat" description="TPR" evidence="6">
    <location>
        <begin position="218"/>
        <end position="251"/>
    </location>
</feature>
<feature type="domain" description="SusD-like N-terminal" evidence="8">
    <location>
        <begin position="26"/>
        <end position="229"/>
    </location>
</feature>
<evidence type="ECO:0000313" key="10">
    <source>
        <dbReference type="Proteomes" id="UP001165302"/>
    </source>
</evidence>
<sequence>MKLILFNIGKWLILTLLILTHISCNEFLDAKPQISVNIPETLSDLRLLLDDANTINQSAPGLIELGSDDYVVDYTVFTSRPMFEQQIYLWDNHPQFQLSDISLQWSKPYRTILISNVVLETLDRMNDVDNNLKNQLKGEALFVKSFNYYILSQIYSEPYVPNSKNDNLGVVYRPSSDFSEQSYRPTIANVYETILEELKQGYELLPVQQIHKTRPDKQAAAALLARVYLSMENYEMALQYAEKALEYDNYLIDFNTLPITTSNPLEVMGKEVIYHAICNTASYITASRSNVAPSVYNSFDDNDLRKYLYFNAKANGTFSFKASHSGSSVMIFTGLAIDELYFIQAECLARMNNLKEALIIMNKFLKLRWKSNTYLDFNSEDKLEVLKFILKERRKGLIFRGIRWSDLRRLNRDDNFKVTLTRQFLNNTLTSELKPNDLRYTYLIPEEVINMTGIQQNKR</sequence>
<dbReference type="RefSeq" id="WP_225553594.1">
    <property type="nucleotide sequence ID" value="NZ_JADEYP010000019.1"/>
</dbReference>
<dbReference type="Proteomes" id="UP001165302">
    <property type="component" value="Unassembled WGS sequence"/>
</dbReference>
<protein>
    <submittedName>
        <fullName evidence="9">RagB/SusD family nutrient uptake outer membrane protein</fullName>
    </submittedName>
</protein>
<keyword evidence="6" id="KW-0802">TPR repeat</keyword>
<proteinExistence type="inferred from homology"/>